<dbReference type="InterPro" id="IPR003698">
    <property type="entry name" value="Lipoyl_synth"/>
</dbReference>
<dbReference type="SFLD" id="SFLDS00029">
    <property type="entry name" value="Radical_SAM"/>
    <property type="match status" value="1"/>
</dbReference>
<sequence length="291" mass="33106">MHRPKLPDYLKRPIASLDNQQSKQVREILKRYNLNTVCDGARCPNKCECYSNLSATFLIMGKTCTRNCAFCNIEQKVPEHLDPDEPKNVALAIKALGLKYAVITSVTRDDLDDYGANHFCKTIFQIRKLSPDTKIEILTPDFCGSYESLNMLLQYKPDVFNHNIETVKNLYPKARQMADYNTSLAVLKYIKENSPDIITKTGLMVGLGESKDELYETFCDIKKAKVDILTLGQYISPSKKHLTVEKYYTISEFSELENLANKAGIKYTVFAPLARSSYKASQAYYDIVSKK</sequence>
<evidence type="ECO:0000313" key="12">
    <source>
        <dbReference type="Proteomes" id="UP000886865"/>
    </source>
</evidence>
<feature type="domain" description="Radical SAM core" evidence="10">
    <location>
        <begin position="50"/>
        <end position="266"/>
    </location>
</feature>
<keyword evidence="1 9" id="KW-0004">4Fe-4S</keyword>
<organism evidence="11 12">
    <name type="scientific">Candidatus Galligastranaerophilus intestinavium</name>
    <dbReference type="NCBI Taxonomy" id="2840836"/>
    <lineage>
        <taxon>Bacteria</taxon>
        <taxon>Candidatus Galligastranaerophilus</taxon>
    </lineage>
</organism>
<dbReference type="PIRSF" id="PIRSF005963">
    <property type="entry name" value="Lipoyl_synth"/>
    <property type="match status" value="1"/>
</dbReference>
<dbReference type="InterPro" id="IPR058240">
    <property type="entry name" value="rSAM_sf"/>
</dbReference>
<dbReference type="SFLD" id="SFLDF00271">
    <property type="entry name" value="lipoyl_synthase"/>
    <property type="match status" value="1"/>
</dbReference>
<proteinExistence type="inferred from homology"/>
<feature type="binding site" evidence="9">
    <location>
        <position position="68"/>
    </location>
    <ligand>
        <name>[4Fe-4S] cluster</name>
        <dbReference type="ChEBI" id="CHEBI:49883"/>
        <label>2</label>
        <note>4Fe-4S-S-AdoMet</note>
    </ligand>
</feature>
<evidence type="ECO:0000256" key="4">
    <source>
        <dbReference type="ARBA" id="ARBA00022691"/>
    </source>
</evidence>
<name>A0A9D1FIX8_9BACT</name>
<dbReference type="Pfam" id="PF04055">
    <property type="entry name" value="Radical_SAM"/>
    <property type="match status" value="1"/>
</dbReference>
<dbReference type="PANTHER" id="PTHR10949">
    <property type="entry name" value="LIPOYL SYNTHASE"/>
    <property type="match status" value="1"/>
</dbReference>
<dbReference type="SFLD" id="SFLDG01058">
    <property type="entry name" value="lipoyl_synthase_like"/>
    <property type="match status" value="1"/>
</dbReference>
<evidence type="ECO:0000256" key="7">
    <source>
        <dbReference type="ARBA" id="ARBA00023014"/>
    </source>
</evidence>
<dbReference type="GO" id="GO:0046872">
    <property type="term" value="F:metal ion binding"/>
    <property type="evidence" value="ECO:0007669"/>
    <property type="project" value="UniProtKB-KW"/>
</dbReference>
<dbReference type="NCBIfam" id="NF004019">
    <property type="entry name" value="PRK05481.1"/>
    <property type="match status" value="1"/>
</dbReference>
<dbReference type="InterPro" id="IPR013785">
    <property type="entry name" value="Aldolase_TIM"/>
</dbReference>
<feature type="binding site" evidence="9">
    <location>
        <position position="64"/>
    </location>
    <ligand>
        <name>[4Fe-4S] cluster</name>
        <dbReference type="ChEBI" id="CHEBI:49883"/>
        <label>2</label>
        <note>4Fe-4S-S-AdoMet</note>
    </ligand>
</feature>
<dbReference type="FunFam" id="3.20.20.70:FF:000040">
    <property type="entry name" value="Lipoyl synthase"/>
    <property type="match status" value="1"/>
</dbReference>
<evidence type="ECO:0000256" key="5">
    <source>
        <dbReference type="ARBA" id="ARBA00022723"/>
    </source>
</evidence>
<evidence type="ECO:0000259" key="10">
    <source>
        <dbReference type="PROSITE" id="PS51918"/>
    </source>
</evidence>
<feature type="binding site" evidence="9">
    <location>
        <position position="43"/>
    </location>
    <ligand>
        <name>[4Fe-4S] cluster</name>
        <dbReference type="ChEBI" id="CHEBI:49883"/>
        <label>1</label>
    </ligand>
</feature>
<evidence type="ECO:0000256" key="3">
    <source>
        <dbReference type="ARBA" id="ARBA00022679"/>
    </source>
</evidence>
<keyword evidence="5 9" id="KW-0479">Metal-binding</keyword>
<reference evidence="11" key="1">
    <citation type="submission" date="2020-10" db="EMBL/GenBank/DDBJ databases">
        <authorList>
            <person name="Gilroy R."/>
        </authorList>
    </citation>
    <scope>NUCLEOTIDE SEQUENCE</scope>
    <source>
        <strain evidence="11">CHK152-2871</strain>
    </source>
</reference>
<evidence type="ECO:0000256" key="8">
    <source>
        <dbReference type="ARBA" id="ARBA00047326"/>
    </source>
</evidence>
<dbReference type="GO" id="GO:0051539">
    <property type="term" value="F:4 iron, 4 sulfur cluster binding"/>
    <property type="evidence" value="ECO:0007669"/>
    <property type="project" value="UniProtKB-UniRule"/>
</dbReference>
<evidence type="ECO:0000256" key="2">
    <source>
        <dbReference type="ARBA" id="ARBA00022490"/>
    </source>
</evidence>
<comment type="pathway">
    <text evidence="9">Protein modification; protein lipoylation via endogenous pathway; protein N(6)-(lipoyl)lysine from octanoyl-[acyl-carrier-protein]: step 2/2.</text>
</comment>
<dbReference type="EMBL" id="DVJQ01000042">
    <property type="protein sequence ID" value="HIS74322.1"/>
    <property type="molecule type" value="Genomic_DNA"/>
</dbReference>
<keyword evidence="6 9" id="KW-0408">Iron</keyword>
<gene>
    <name evidence="9 11" type="primary">lipA</name>
    <name evidence="11" type="ORF">IAA86_04805</name>
</gene>
<comment type="subcellular location">
    <subcellularLocation>
        <location evidence="9">Cytoplasm</location>
    </subcellularLocation>
</comment>
<dbReference type="InterPro" id="IPR007197">
    <property type="entry name" value="rSAM"/>
</dbReference>
<evidence type="ECO:0000256" key="6">
    <source>
        <dbReference type="ARBA" id="ARBA00023004"/>
    </source>
</evidence>
<evidence type="ECO:0000256" key="1">
    <source>
        <dbReference type="ARBA" id="ARBA00022485"/>
    </source>
</evidence>
<comment type="similarity">
    <text evidence="9">Belongs to the radical SAM superfamily. Lipoyl synthase family.</text>
</comment>
<dbReference type="CDD" id="cd01335">
    <property type="entry name" value="Radical_SAM"/>
    <property type="match status" value="1"/>
</dbReference>
<comment type="caution">
    <text evidence="11">The sequence shown here is derived from an EMBL/GenBank/DDBJ whole genome shotgun (WGS) entry which is preliminary data.</text>
</comment>
<dbReference type="EC" id="2.8.1.8" evidence="9"/>
<dbReference type="NCBIfam" id="NF009544">
    <property type="entry name" value="PRK12928.1"/>
    <property type="match status" value="1"/>
</dbReference>
<keyword evidence="7 9" id="KW-0411">Iron-sulfur</keyword>
<comment type="cofactor">
    <cofactor evidence="9">
        <name>[4Fe-4S] cluster</name>
        <dbReference type="ChEBI" id="CHEBI:49883"/>
    </cofactor>
    <text evidence="9">Binds 2 [4Fe-4S] clusters per subunit. One cluster is coordinated with 3 cysteines and an exchangeable S-adenosyl-L-methionine.</text>
</comment>
<dbReference type="Proteomes" id="UP000886865">
    <property type="component" value="Unassembled WGS sequence"/>
</dbReference>
<evidence type="ECO:0000256" key="9">
    <source>
        <dbReference type="HAMAP-Rule" id="MF_00206"/>
    </source>
</evidence>
<keyword evidence="2 9" id="KW-0963">Cytoplasm</keyword>
<feature type="binding site" evidence="9">
    <location>
        <position position="49"/>
    </location>
    <ligand>
        <name>[4Fe-4S] cluster</name>
        <dbReference type="ChEBI" id="CHEBI:49883"/>
        <label>1</label>
    </ligand>
</feature>
<dbReference type="PANTHER" id="PTHR10949:SF0">
    <property type="entry name" value="LIPOYL SYNTHASE, MITOCHONDRIAL"/>
    <property type="match status" value="1"/>
</dbReference>
<feature type="binding site" evidence="9">
    <location>
        <position position="277"/>
    </location>
    <ligand>
        <name>[4Fe-4S] cluster</name>
        <dbReference type="ChEBI" id="CHEBI:49883"/>
        <label>1</label>
    </ligand>
</feature>
<dbReference type="GO" id="GO:0009249">
    <property type="term" value="P:protein lipoylation"/>
    <property type="evidence" value="ECO:0007669"/>
    <property type="project" value="UniProtKB-UniRule"/>
</dbReference>
<dbReference type="HAMAP" id="MF_00206">
    <property type="entry name" value="Lipoyl_synth"/>
    <property type="match status" value="1"/>
</dbReference>
<feature type="binding site" evidence="9">
    <location>
        <position position="71"/>
    </location>
    <ligand>
        <name>[4Fe-4S] cluster</name>
        <dbReference type="ChEBI" id="CHEBI:49883"/>
        <label>2</label>
        <note>4Fe-4S-S-AdoMet</note>
    </ligand>
</feature>
<dbReference type="Gene3D" id="3.20.20.70">
    <property type="entry name" value="Aldolase class I"/>
    <property type="match status" value="1"/>
</dbReference>
<comment type="function">
    <text evidence="9">Catalyzes the radical-mediated insertion of two sulfur atoms into the C-6 and C-8 positions of the octanoyl moiety bound to the lipoyl domains of lipoate-dependent enzymes, thereby converting the octanoylated domains into lipoylated derivatives.</text>
</comment>
<evidence type="ECO:0000313" key="11">
    <source>
        <dbReference type="EMBL" id="HIS74322.1"/>
    </source>
</evidence>
<dbReference type="SMART" id="SM00729">
    <property type="entry name" value="Elp3"/>
    <property type="match status" value="1"/>
</dbReference>
<reference evidence="11" key="2">
    <citation type="journal article" date="2021" name="PeerJ">
        <title>Extensive microbial diversity within the chicken gut microbiome revealed by metagenomics and culture.</title>
        <authorList>
            <person name="Gilroy R."/>
            <person name="Ravi A."/>
            <person name="Getino M."/>
            <person name="Pursley I."/>
            <person name="Horton D.L."/>
            <person name="Alikhan N.F."/>
            <person name="Baker D."/>
            <person name="Gharbi K."/>
            <person name="Hall N."/>
            <person name="Watson M."/>
            <person name="Adriaenssens E.M."/>
            <person name="Foster-Nyarko E."/>
            <person name="Jarju S."/>
            <person name="Secka A."/>
            <person name="Antonio M."/>
            <person name="Oren A."/>
            <person name="Chaudhuri R.R."/>
            <person name="La Ragione R."/>
            <person name="Hildebrand F."/>
            <person name="Pallen M.J."/>
        </authorList>
    </citation>
    <scope>NUCLEOTIDE SEQUENCE</scope>
    <source>
        <strain evidence="11">CHK152-2871</strain>
    </source>
</reference>
<dbReference type="GO" id="GO:0005737">
    <property type="term" value="C:cytoplasm"/>
    <property type="evidence" value="ECO:0007669"/>
    <property type="project" value="UniProtKB-SubCell"/>
</dbReference>
<keyword evidence="4 9" id="KW-0949">S-adenosyl-L-methionine</keyword>
<dbReference type="PROSITE" id="PS51918">
    <property type="entry name" value="RADICAL_SAM"/>
    <property type="match status" value="1"/>
</dbReference>
<accession>A0A9D1FIX8</accession>
<keyword evidence="3 9" id="KW-0808">Transferase</keyword>
<dbReference type="SUPFAM" id="SSF102114">
    <property type="entry name" value="Radical SAM enzymes"/>
    <property type="match status" value="1"/>
</dbReference>
<dbReference type="AlphaFoldDB" id="A0A9D1FIX8"/>
<protein>
    <recommendedName>
        <fullName evidence="9">Lipoyl synthase</fullName>
        <ecNumber evidence="9">2.8.1.8</ecNumber>
    </recommendedName>
    <alternativeName>
        <fullName evidence="9">Lip-syn</fullName>
        <shortName evidence="9">LS</shortName>
    </alternativeName>
    <alternativeName>
        <fullName evidence="9">Lipoate synthase</fullName>
    </alternativeName>
    <alternativeName>
        <fullName evidence="9">Lipoic acid synthase</fullName>
    </alternativeName>
    <alternativeName>
        <fullName evidence="9">Sulfur insertion protein LipA</fullName>
    </alternativeName>
</protein>
<dbReference type="InterPro" id="IPR006638">
    <property type="entry name" value="Elp3/MiaA/NifB-like_rSAM"/>
</dbReference>
<comment type="catalytic activity">
    <reaction evidence="8 9">
        <text>[[Fe-S] cluster scaffold protein carrying a second [4Fe-4S](2+) cluster] + N(6)-octanoyl-L-lysyl-[protein] + 2 oxidized [2Fe-2S]-[ferredoxin] + 2 S-adenosyl-L-methionine + 4 H(+) = [[Fe-S] cluster scaffold protein] + N(6)-[(R)-dihydrolipoyl]-L-lysyl-[protein] + 4 Fe(3+) + 2 hydrogen sulfide + 2 5'-deoxyadenosine + 2 L-methionine + 2 reduced [2Fe-2S]-[ferredoxin]</text>
        <dbReference type="Rhea" id="RHEA:16585"/>
        <dbReference type="Rhea" id="RHEA-COMP:9928"/>
        <dbReference type="Rhea" id="RHEA-COMP:10000"/>
        <dbReference type="Rhea" id="RHEA-COMP:10001"/>
        <dbReference type="Rhea" id="RHEA-COMP:10475"/>
        <dbReference type="Rhea" id="RHEA-COMP:14568"/>
        <dbReference type="Rhea" id="RHEA-COMP:14569"/>
        <dbReference type="ChEBI" id="CHEBI:15378"/>
        <dbReference type="ChEBI" id="CHEBI:17319"/>
        <dbReference type="ChEBI" id="CHEBI:29034"/>
        <dbReference type="ChEBI" id="CHEBI:29919"/>
        <dbReference type="ChEBI" id="CHEBI:33722"/>
        <dbReference type="ChEBI" id="CHEBI:33737"/>
        <dbReference type="ChEBI" id="CHEBI:33738"/>
        <dbReference type="ChEBI" id="CHEBI:57844"/>
        <dbReference type="ChEBI" id="CHEBI:59789"/>
        <dbReference type="ChEBI" id="CHEBI:78809"/>
        <dbReference type="ChEBI" id="CHEBI:83100"/>
        <dbReference type="EC" id="2.8.1.8"/>
    </reaction>
</comment>
<dbReference type="GO" id="GO:0016992">
    <property type="term" value="F:lipoate synthase activity"/>
    <property type="evidence" value="ECO:0007669"/>
    <property type="project" value="UniProtKB-UniRule"/>
</dbReference>
<dbReference type="NCBIfam" id="TIGR00510">
    <property type="entry name" value="lipA"/>
    <property type="match status" value="1"/>
</dbReference>
<feature type="binding site" evidence="9">
    <location>
        <position position="38"/>
    </location>
    <ligand>
        <name>[4Fe-4S] cluster</name>
        <dbReference type="ChEBI" id="CHEBI:49883"/>
        <label>1</label>
    </ligand>
</feature>